<feature type="modified residue" description="4-aspartylphosphate" evidence="17">
    <location>
        <position position="1085"/>
    </location>
</feature>
<dbReference type="GO" id="GO:0005524">
    <property type="term" value="F:ATP binding"/>
    <property type="evidence" value="ECO:0007669"/>
    <property type="project" value="UniProtKB-KW"/>
</dbReference>
<dbReference type="InterPro" id="IPR036641">
    <property type="entry name" value="HPT_dom_sf"/>
</dbReference>
<accession>W0DYQ7</accession>
<dbReference type="Gene3D" id="3.30.565.10">
    <property type="entry name" value="Histidine kinase-like ATPase, C-terminal domain"/>
    <property type="match status" value="1"/>
</dbReference>
<evidence type="ECO:0000256" key="7">
    <source>
        <dbReference type="ARBA" id="ARBA00022692"/>
    </source>
</evidence>
<dbReference type="Pfam" id="PF00512">
    <property type="entry name" value="HisKA"/>
    <property type="match status" value="1"/>
</dbReference>
<dbReference type="FunFam" id="3.30.565.10:FF:000010">
    <property type="entry name" value="Sensor histidine kinase RcsC"/>
    <property type="match status" value="1"/>
</dbReference>
<dbReference type="InterPro" id="IPR005467">
    <property type="entry name" value="His_kinase_dom"/>
</dbReference>
<dbReference type="SMART" id="SM00387">
    <property type="entry name" value="HATPase_c"/>
    <property type="match status" value="1"/>
</dbReference>
<feature type="modified residue" description="4-aspartylphosphate" evidence="17">
    <location>
        <position position="944"/>
    </location>
</feature>
<evidence type="ECO:0000256" key="13">
    <source>
        <dbReference type="ARBA" id="ARBA00023136"/>
    </source>
</evidence>
<dbReference type="SUPFAM" id="SSF55781">
    <property type="entry name" value="GAF domain-like"/>
    <property type="match status" value="1"/>
</dbReference>
<protein>
    <recommendedName>
        <fullName evidence="15">Sensory/regulatory protein RpfC</fullName>
        <ecNumber evidence="3">2.7.13.3</ecNumber>
    </recommendedName>
</protein>
<dbReference type="CDD" id="cd16922">
    <property type="entry name" value="HATPase_EvgS-ArcB-TorS-like"/>
    <property type="match status" value="1"/>
</dbReference>
<dbReference type="SMART" id="SM00388">
    <property type="entry name" value="HisKA"/>
    <property type="match status" value="1"/>
</dbReference>
<comment type="subunit">
    <text evidence="14">At low DSF concentrations, interacts with RpfF.</text>
</comment>
<dbReference type="InterPro" id="IPR003594">
    <property type="entry name" value="HATPase_dom"/>
</dbReference>
<feature type="domain" description="Response regulatory" evidence="20">
    <location>
        <begin position="892"/>
        <end position="1011"/>
    </location>
</feature>
<evidence type="ECO:0000259" key="19">
    <source>
        <dbReference type="PROSITE" id="PS50109"/>
    </source>
</evidence>
<dbReference type="InterPro" id="IPR011006">
    <property type="entry name" value="CheY-like_superfamily"/>
</dbReference>
<keyword evidence="4" id="KW-1003">Cell membrane</keyword>
<evidence type="ECO:0000256" key="15">
    <source>
        <dbReference type="ARBA" id="ARBA00068150"/>
    </source>
</evidence>
<feature type="transmembrane region" description="Helical" evidence="18">
    <location>
        <begin position="16"/>
        <end position="37"/>
    </location>
</feature>
<proteinExistence type="predicted"/>
<dbReference type="Gene3D" id="1.10.287.130">
    <property type="match status" value="1"/>
</dbReference>
<evidence type="ECO:0000256" key="11">
    <source>
        <dbReference type="ARBA" id="ARBA00022989"/>
    </source>
</evidence>
<evidence type="ECO:0000256" key="12">
    <source>
        <dbReference type="ARBA" id="ARBA00023012"/>
    </source>
</evidence>
<dbReference type="HOGENOM" id="CLU_255649_0_0_6"/>
<keyword evidence="6" id="KW-0808">Transferase</keyword>
<feature type="domain" description="Response regulatory" evidence="20">
    <location>
        <begin position="1034"/>
        <end position="1152"/>
    </location>
</feature>
<keyword evidence="5 17" id="KW-0597">Phosphoprotein</keyword>
<dbReference type="InterPro" id="IPR036890">
    <property type="entry name" value="HATPase_C_sf"/>
</dbReference>
<evidence type="ECO:0000256" key="10">
    <source>
        <dbReference type="ARBA" id="ARBA00022840"/>
    </source>
</evidence>
<keyword evidence="8" id="KW-0547">Nucleotide-binding</keyword>
<dbReference type="Pfam" id="PF00072">
    <property type="entry name" value="Response_reg"/>
    <property type="match status" value="2"/>
</dbReference>
<dbReference type="SUPFAM" id="SSF47226">
    <property type="entry name" value="Histidine-containing phosphotransfer domain, HPT domain"/>
    <property type="match status" value="1"/>
</dbReference>
<evidence type="ECO:0000256" key="17">
    <source>
        <dbReference type="PROSITE-ProRule" id="PRU00169"/>
    </source>
</evidence>
<keyword evidence="13 18" id="KW-0472">Membrane</keyword>
<evidence type="ECO:0000256" key="14">
    <source>
        <dbReference type="ARBA" id="ARBA00064003"/>
    </source>
</evidence>
<dbReference type="InParanoid" id="W0DYQ7"/>
<dbReference type="SUPFAM" id="SSF47384">
    <property type="entry name" value="Homodimeric domain of signal transducing histidine kinase"/>
    <property type="match status" value="1"/>
</dbReference>
<name>W0DYQ7_9GAMM</name>
<dbReference type="GO" id="GO:0005886">
    <property type="term" value="C:plasma membrane"/>
    <property type="evidence" value="ECO:0007669"/>
    <property type="project" value="UniProtKB-SubCell"/>
</dbReference>
<reference evidence="22 23" key="1">
    <citation type="submission" date="2013-12" db="EMBL/GenBank/DDBJ databases">
        <authorList>
            <consortium name="DOE Joint Genome Institute"/>
            <person name="Kappler U."/>
            <person name="Huntemann M."/>
            <person name="Han J."/>
            <person name="Chen A."/>
            <person name="Kyrpides N."/>
            <person name="Mavromatis K."/>
            <person name="Markowitz V."/>
            <person name="Palaniappan K."/>
            <person name="Ivanova N."/>
            <person name="Schaumberg A."/>
            <person name="Pati A."/>
            <person name="Liolios K."/>
            <person name="Nordberg H.P."/>
            <person name="Cantor M.N."/>
            <person name="Hua S.X."/>
            <person name="Woyke T."/>
        </authorList>
    </citation>
    <scope>NUCLEOTIDE SEQUENCE [LARGE SCALE GENOMIC DNA]</scope>
    <source>
        <strain evidence="23">AL2</strain>
    </source>
</reference>
<dbReference type="PROSITE" id="PS50110">
    <property type="entry name" value="RESPONSE_REGULATORY"/>
    <property type="match status" value="2"/>
</dbReference>
<dbReference type="SUPFAM" id="SSF55874">
    <property type="entry name" value="ATPase domain of HSP90 chaperone/DNA topoisomerase II/histidine kinase"/>
    <property type="match status" value="1"/>
</dbReference>
<dbReference type="SMART" id="SM00448">
    <property type="entry name" value="REC"/>
    <property type="match status" value="2"/>
</dbReference>
<dbReference type="InterPro" id="IPR003018">
    <property type="entry name" value="GAF"/>
</dbReference>
<dbReference type="eggNOG" id="COG2205">
    <property type="taxonomic scope" value="Bacteria"/>
</dbReference>
<evidence type="ECO:0000256" key="5">
    <source>
        <dbReference type="ARBA" id="ARBA00022553"/>
    </source>
</evidence>
<dbReference type="InterPro" id="IPR029016">
    <property type="entry name" value="GAF-like_dom_sf"/>
</dbReference>
<feature type="domain" description="HPt" evidence="21">
    <location>
        <begin position="1200"/>
        <end position="1292"/>
    </location>
</feature>
<keyword evidence="11 18" id="KW-1133">Transmembrane helix</keyword>
<dbReference type="InterPro" id="IPR004358">
    <property type="entry name" value="Sig_transdc_His_kin-like_C"/>
</dbReference>
<keyword evidence="23" id="KW-1185">Reference proteome</keyword>
<evidence type="ECO:0000256" key="1">
    <source>
        <dbReference type="ARBA" id="ARBA00000085"/>
    </source>
</evidence>
<evidence type="ECO:0000256" key="9">
    <source>
        <dbReference type="ARBA" id="ARBA00022777"/>
    </source>
</evidence>
<evidence type="ECO:0000256" key="6">
    <source>
        <dbReference type="ARBA" id="ARBA00022679"/>
    </source>
</evidence>
<evidence type="ECO:0000256" key="3">
    <source>
        <dbReference type="ARBA" id="ARBA00012438"/>
    </source>
</evidence>
<dbReference type="SUPFAM" id="SSF52172">
    <property type="entry name" value="CheY-like"/>
    <property type="match status" value="2"/>
</dbReference>
<dbReference type="Proteomes" id="UP000005380">
    <property type="component" value="Chromosome"/>
</dbReference>
<evidence type="ECO:0000313" key="22">
    <source>
        <dbReference type="EMBL" id="AHF02403.1"/>
    </source>
</evidence>
<dbReference type="Pfam" id="PF02518">
    <property type="entry name" value="HATPase_c"/>
    <property type="match status" value="1"/>
</dbReference>
<dbReference type="Pfam" id="PF01627">
    <property type="entry name" value="Hpt"/>
    <property type="match status" value="1"/>
</dbReference>
<dbReference type="KEGG" id="tao:THIAE_10140"/>
<gene>
    <name evidence="22" type="ORF">THIAE_10140</name>
</gene>
<comment type="catalytic activity">
    <reaction evidence="1">
        <text>ATP + protein L-histidine = ADP + protein N-phospho-L-histidine.</text>
        <dbReference type="EC" id="2.7.13.3"/>
    </reaction>
</comment>
<keyword evidence="10" id="KW-0067">ATP-binding</keyword>
<dbReference type="EMBL" id="CP007030">
    <property type="protein sequence ID" value="AHF02403.1"/>
    <property type="molecule type" value="Genomic_DNA"/>
</dbReference>
<evidence type="ECO:0000259" key="20">
    <source>
        <dbReference type="PROSITE" id="PS50110"/>
    </source>
</evidence>
<dbReference type="Gene3D" id="1.20.120.160">
    <property type="entry name" value="HPT domain"/>
    <property type="match status" value="1"/>
</dbReference>
<dbReference type="InterPro" id="IPR003661">
    <property type="entry name" value="HisK_dim/P_dom"/>
</dbReference>
<evidence type="ECO:0000256" key="4">
    <source>
        <dbReference type="ARBA" id="ARBA00022475"/>
    </source>
</evidence>
<evidence type="ECO:0000256" key="18">
    <source>
        <dbReference type="SAM" id="Phobius"/>
    </source>
</evidence>
<evidence type="ECO:0000256" key="2">
    <source>
        <dbReference type="ARBA" id="ARBA00004651"/>
    </source>
</evidence>
<evidence type="ECO:0000313" key="23">
    <source>
        <dbReference type="Proteomes" id="UP000005380"/>
    </source>
</evidence>
<dbReference type="FunFam" id="1.10.287.130:FF:000002">
    <property type="entry name" value="Two-component osmosensing histidine kinase"/>
    <property type="match status" value="1"/>
</dbReference>
<feature type="modified residue" description="Phosphohistidine" evidence="16">
    <location>
        <position position="1239"/>
    </location>
</feature>
<feature type="domain" description="Histidine kinase" evidence="19">
    <location>
        <begin position="652"/>
        <end position="877"/>
    </location>
</feature>
<dbReference type="Gene3D" id="3.40.50.2300">
    <property type="match status" value="2"/>
</dbReference>
<dbReference type="PANTHER" id="PTHR45339">
    <property type="entry name" value="HYBRID SIGNAL TRANSDUCTION HISTIDINE KINASE J"/>
    <property type="match status" value="1"/>
</dbReference>
<dbReference type="PROSITE" id="PS50109">
    <property type="entry name" value="HIS_KIN"/>
    <property type="match status" value="1"/>
</dbReference>
<evidence type="ECO:0000256" key="16">
    <source>
        <dbReference type="PROSITE-ProRule" id="PRU00110"/>
    </source>
</evidence>
<keyword evidence="9" id="KW-0418">Kinase</keyword>
<feature type="transmembrane region" description="Helical" evidence="18">
    <location>
        <begin position="311"/>
        <end position="330"/>
    </location>
</feature>
<dbReference type="Gene3D" id="3.30.450.40">
    <property type="match status" value="1"/>
</dbReference>
<dbReference type="STRING" id="717772.THIAE_10140"/>
<comment type="subcellular location">
    <subcellularLocation>
        <location evidence="2">Cell membrane</location>
        <topology evidence="2">Multi-pass membrane protein</topology>
    </subcellularLocation>
</comment>
<dbReference type="CDD" id="cd00082">
    <property type="entry name" value="HisKA"/>
    <property type="match status" value="1"/>
</dbReference>
<dbReference type="GO" id="GO:0000155">
    <property type="term" value="F:phosphorelay sensor kinase activity"/>
    <property type="evidence" value="ECO:0007669"/>
    <property type="project" value="InterPro"/>
</dbReference>
<sequence length="1380" mass="155466">MVSKSPALSRIFSIRFTWLFILITTLVLGLLGIRYYLNYQAIVQDQQLIQSFHQALLKETRSRLFQLESVVDDRILEQDYLATFHPNTLSGLTSITDETYHRFVASLPSGPFKDDWQQAWQQINFYRQSNVSCHSKEECSFIAENLNNAFISIQNKLLSRADYRFRQIPFINEELVQLTQLQSHINRWYVVSEHLAFSAFMMAISPNEMWQESLQNHLVRWQTHQGLMQDLVQLGYSENVTEWVDLWRIQQTQMAFQVDAVTSNRIFTSSEDLVIRQLNRYQSLHGQLLNLVVLNRGNMMSSLRASMVKNVILFGVFLVFLIFLILVLFIQARVNRQENLKALDEEKAFLDSAEVATLLLDQQGRLVKFNGLAQAYLSLDHQVIGQAISIWMPDYDQQLSQLSLDASLARFIDGLGNRLEYLVAAQDFKGQAGTYTLLKLKKPTDQHVAKELSSQLALSRLSLDLMRKLDLAHSVKAADYHYWLANAINVLDVECAWLVRFNDPNQEVPEVIADAMLSNTALDSSLPKASVEFMMNQGMVANYLHNNRLVVSNNIRQDSRWNQLSKAYPELQNILCFPLVRDEKLIGILGFNNQKYGFDEQWIVTAQVLQHTAAWLSCFNRMLSTSALSTDLITETATPEKGLTSKANFLANMSHEIRTPMNGILGMTHLALKTNLDPQQMDYINKINRSATHLLSIINDILDISKIESGKLTIEHIPIYVEEVIEDALIAVQTQAQSKKLELIVYLDSSLTHCAQPVLKGDAVRVSQILINLLSNAVKFTAQGHVAVQIELIEQHNTTWWITFKVTDTGVGMTSNQLSQLFESYNQTDESVARNYGGTGLGLAISKQLAQQMGGDLTVASKVNEGSEFTLSLPFDVELAAPSARCPSWSAQIIIVDDNPVALMQFEKLAADFGFECYCFQSAKDLLAVIDQFEPAQILKVFVDYVMPELDGVELIAKISTLDQNWHERCVLISFYDLAELQHVAHLHNISRVLAKPVMPNTFVTALTDRPSDKVSSSSQSAKVQPVPALSGKKLLLVEDNRLNQQIAQELLSVTGVDITLAENGEQAINFICHTNLSFDLVLMDIQMPIMNGIEATKVIREQFTATQLPIIAMTAHVLADEVANFAATGMNDHLAKPILPTMLYELLARYLAEDSVNNDFNNNNFDQEEEVQQGAEAMSDIDSIPGTDFQSARAMMPPTPGFFEMILKDVLDSYQDAPEKIAAMVADNQLEDTKRYIHTFKGLAASVGMIEISRLLAQGEDLLIAGSWPSDDYFQALNLLHQKLWMQLEQALLIEESVAVPAKVAQSSHEDVQIDALITNLLELLNDYDSSAIDYWLDNKLVFEAQMAEQAYKVLDGAIKNFDFEQAMQMLKDVDAGTN</sequence>
<evidence type="ECO:0000259" key="21">
    <source>
        <dbReference type="PROSITE" id="PS50894"/>
    </source>
</evidence>
<dbReference type="PROSITE" id="PS50894">
    <property type="entry name" value="HPT"/>
    <property type="match status" value="1"/>
</dbReference>
<dbReference type="CDD" id="cd17546">
    <property type="entry name" value="REC_hyHK_CKI1_RcsC-like"/>
    <property type="match status" value="1"/>
</dbReference>
<dbReference type="PRINTS" id="PR00344">
    <property type="entry name" value="BCTRLSENSOR"/>
</dbReference>
<dbReference type="InterPro" id="IPR036097">
    <property type="entry name" value="HisK_dim/P_sf"/>
</dbReference>
<dbReference type="InterPro" id="IPR008207">
    <property type="entry name" value="Sig_transdc_His_kin_Hpt_dom"/>
</dbReference>
<evidence type="ECO:0000256" key="8">
    <source>
        <dbReference type="ARBA" id="ARBA00022741"/>
    </source>
</evidence>
<dbReference type="Pfam" id="PF13185">
    <property type="entry name" value="GAF_2"/>
    <property type="match status" value="1"/>
</dbReference>
<dbReference type="InterPro" id="IPR001789">
    <property type="entry name" value="Sig_transdc_resp-reg_receiver"/>
</dbReference>
<keyword evidence="12" id="KW-0902">Two-component regulatory system</keyword>
<dbReference type="PANTHER" id="PTHR45339:SF1">
    <property type="entry name" value="HYBRID SIGNAL TRANSDUCTION HISTIDINE KINASE J"/>
    <property type="match status" value="1"/>
</dbReference>
<dbReference type="EC" id="2.7.13.3" evidence="3"/>
<keyword evidence="7 18" id="KW-0812">Transmembrane</keyword>
<organism evidence="22 23">
    <name type="scientific">Thiomicrospira aerophila AL3</name>
    <dbReference type="NCBI Taxonomy" id="717772"/>
    <lineage>
        <taxon>Bacteria</taxon>
        <taxon>Pseudomonadati</taxon>
        <taxon>Pseudomonadota</taxon>
        <taxon>Gammaproteobacteria</taxon>
        <taxon>Thiotrichales</taxon>
        <taxon>Piscirickettsiaceae</taxon>
        <taxon>Thiomicrospira</taxon>
    </lineage>
</organism>
<dbReference type="eggNOG" id="COG0642">
    <property type="taxonomic scope" value="Bacteria"/>
</dbReference>
<dbReference type="OrthoDB" id="9810730at2"/>
<dbReference type="RefSeq" id="WP_006460124.1">
    <property type="nucleotide sequence ID" value="NZ_CP007030.1"/>
</dbReference>